<name>A0A2M8EJW9_UNCKA</name>
<proteinExistence type="predicted"/>
<comment type="caution">
    <text evidence="1">The sequence shown here is derived from an EMBL/GenBank/DDBJ whole genome shotgun (WGS) entry which is preliminary data.</text>
</comment>
<dbReference type="Proteomes" id="UP000228781">
    <property type="component" value="Unassembled WGS sequence"/>
</dbReference>
<dbReference type="EMBL" id="PFSK01000012">
    <property type="protein sequence ID" value="PJC23024.1"/>
    <property type="molecule type" value="Genomic_DNA"/>
</dbReference>
<dbReference type="AlphaFoldDB" id="A0A2M8EJW9"/>
<feature type="non-terminal residue" evidence="1">
    <location>
        <position position="84"/>
    </location>
</feature>
<protein>
    <submittedName>
        <fullName evidence="1">Uncharacterized protein</fullName>
    </submittedName>
</protein>
<accession>A0A2M8EJW9</accession>
<sequence>MIVFDLTHAYQAFQPPDFIPPWVEKNLMEIFLPLSRAMQKGIIRRGLQLQGWTIEAWFAADDPIRGLALETLTNLKEACQRGNI</sequence>
<reference evidence="2" key="1">
    <citation type="submission" date="2017-09" db="EMBL/GenBank/DDBJ databases">
        <title>Depth-based differentiation of microbial function through sediment-hosted aquifers and enrichment of novel symbionts in the deep terrestrial subsurface.</title>
        <authorList>
            <person name="Probst A.J."/>
            <person name="Ladd B."/>
            <person name="Jarett J.K."/>
            <person name="Geller-Mcgrath D.E."/>
            <person name="Sieber C.M.K."/>
            <person name="Emerson J.B."/>
            <person name="Anantharaman K."/>
            <person name="Thomas B.C."/>
            <person name="Malmstrom R."/>
            <person name="Stieglmeier M."/>
            <person name="Klingl A."/>
            <person name="Woyke T."/>
            <person name="Ryan C.M."/>
            <person name="Banfield J.F."/>
        </authorList>
    </citation>
    <scope>NUCLEOTIDE SEQUENCE [LARGE SCALE GENOMIC DNA]</scope>
</reference>
<organism evidence="1 2">
    <name type="scientific">candidate division WWE3 bacterium CG_4_9_14_0_2_um_filter_48_10</name>
    <dbReference type="NCBI Taxonomy" id="1975078"/>
    <lineage>
        <taxon>Bacteria</taxon>
        <taxon>Katanobacteria</taxon>
    </lineage>
</organism>
<gene>
    <name evidence="1" type="ORF">CO059_00780</name>
</gene>
<evidence type="ECO:0000313" key="1">
    <source>
        <dbReference type="EMBL" id="PJC23024.1"/>
    </source>
</evidence>
<evidence type="ECO:0000313" key="2">
    <source>
        <dbReference type="Proteomes" id="UP000228781"/>
    </source>
</evidence>